<dbReference type="GO" id="GO:0016020">
    <property type="term" value="C:membrane"/>
    <property type="evidence" value="ECO:0007669"/>
    <property type="project" value="UniProtKB-SubCell"/>
</dbReference>
<comment type="similarity">
    <text evidence="8">Belongs to the ADP/ATP translocase tlc family.</text>
</comment>
<protein>
    <recommendedName>
        <fullName evidence="8">ADP,ATP carrier protein</fullName>
    </recommendedName>
</protein>
<dbReference type="Pfam" id="PF03219">
    <property type="entry name" value="TLC"/>
    <property type="match status" value="1"/>
</dbReference>
<feature type="transmembrane region" description="Helical" evidence="8">
    <location>
        <begin position="531"/>
        <end position="553"/>
    </location>
</feature>
<keyword evidence="3 8" id="KW-0812">Transmembrane</keyword>
<gene>
    <name evidence="9" type="primary">NTT1</name>
    <name evidence="9" type="ORF">A0H76_1133</name>
</gene>
<comment type="subcellular location">
    <subcellularLocation>
        <location evidence="1 8">Membrane</location>
        <topology evidence="1 8">Multi-pass membrane protein</topology>
    </subcellularLocation>
</comment>
<dbReference type="VEuPathDB" id="MicrosporidiaDB:HERIO_2593"/>
<feature type="transmembrane region" description="Helical" evidence="8">
    <location>
        <begin position="53"/>
        <end position="72"/>
    </location>
</feature>
<feature type="transmembrane region" description="Helical" evidence="8">
    <location>
        <begin position="216"/>
        <end position="235"/>
    </location>
</feature>
<evidence type="ECO:0000256" key="1">
    <source>
        <dbReference type="ARBA" id="ARBA00004141"/>
    </source>
</evidence>
<feature type="transmembrane region" description="Helical" evidence="8">
    <location>
        <begin position="405"/>
        <end position="428"/>
    </location>
</feature>
<evidence type="ECO:0000256" key="2">
    <source>
        <dbReference type="ARBA" id="ARBA00022448"/>
    </source>
</evidence>
<feature type="transmembrane region" description="Helical" evidence="8">
    <location>
        <begin position="121"/>
        <end position="141"/>
    </location>
</feature>
<dbReference type="VEuPathDB" id="MicrosporidiaDB:HERIO_978"/>
<evidence type="ECO:0000256" key="5">
    <source>
        <dbReference type="ARBA" id="ARBA00022840"/>
    </source>
</evidence>
<feature type="transmembrane region" description="Helical" evidence="8">
    <location>
        <begin position="499"/>
        <end position="519"/>
    </location>
</feature>
<dbReference type="EMBL" id="LTAI01000025">
    <property type="protein sequence ID" value="ORE00400.1"/>
    <property type="molecule type" value="Genomic_DNA"/>
</dbReference>
<evidence type="ECO:0000256" key="6">
    <source>
        <dbReference type="ARBA" id="ARBA00022989"/>
    </source>
</evidence>
<dbReference type="InterPro" id="IPR004667">
    <property type="entry name" value="ADP_ATP_car_bac_type"/>
</dbReference>
<keyword evidence="2 8" id="KW-0813">Transport</keyword>
<sequence>MKGENKSTVCVKDEENLYSNYDGLPTEAEFDKSVETYQTTFLGKLIPIMRCELPLISLIILCYGCIVFTYTFMKDFRNVITETVLNKQANNWFKLIVFFTLIYITGYTERLNERYTISNGIKVYVLHSCGFLFILSMLVLAKDYFWFQSGWAEFITIGSTFSLRGLDFLGTVLLMVNHFVLSIYFVACEAIGSLLMTTLYIGFLGSIIPFKVFKRYLRVLILSINVFSIFTGYFVKKALQNIVNSKQKDYTYVYVGVLWICIGLFGLIYFLLTFIKKEAAKPLYIEEVKSNKSVNMLTKQAKKDKGGMGLTATLRSCINSKLLTSLAILCFSYNFSSFINQTNAECCYEAYYDFLVMNPSQNVKNVVVEKSLLINSFRSMVSNSISLCVIWIMLSPLFNRMFNKLGVLGFSICQPIFSELAAISMLIWATNNLNQIDDVKPAFNFSLPFSFTSNILMECNFAAFFDAAIKITKFAFYDFYVEYIYASIEVSKRSRYKNIVNSVFGKGGQTLGAVVFLLLEMCGMGSKTRQVLPIVFVMISIISIIAIFCCFYLNKIYKEADKNNKFITDDPFFNKSQ</sequence>
<feature type="transmembrane region" description="Helical" evidence="8">
    <location>
        <begin position="250"/>
        <end position="272"/>
    </location>
</feature>
<feature type="transmembrane region" description="Helical" evidence="8">
    <location>
        <begin position="179"/>
        <end position="204"/>
    </location>
</feature>
<feature type="transmembrane region" description="Helical" evidence="8">
    <location>
        <begin position="92"/>
        <end position="109"/>
    </location>
</feature>
<proteinExistence type="inferred from homology"/>
<dbReference type="VEuPathDB" id="MicrosporidiaDB:A0H76_1133"/>
<keyword evidence="4 8" id="KW-0547">Nucleotide-binding</keyword>
<accession>A0A1X0QKV3</accession>
<evidence type="ECO:0000313" key="9">
    <source>
        <dbReference type="EMBL" id="ORE00400.1"/>
    </source>
</evidence>
<keyword evidence="6 8" id="KW-1133">Transmembrane helix</keyword>
<name>A0A1X0QKV3_9MICR</name>
<organism evidence="9 10">
    <name type="scientific">Hepatospora eriocheir</name>
    <dbReference type="NCBI Taxonomy" id="1081669"/>
    <lineage>
        <taxon>Eukaryota</taxon>
        <taxon>Fungi</taxon>
        <taxon>Fungi incertae sedis</taxon>
        <taxon>Microsporidia</taxon>
        <taxon>Hepatosporidae</taxon>
        <taxon>Hepatospora</taxon>
    </lineage>
</organism>
<evidence type="ECO:0000256" key="7">
    <source>
        <dbReference type="ARBA" id="ARBA00023136"/>
    </source>
</evidence>
<dbReference type="AlphaFoldDB" id="A0A1X0QKV3"/>
<evidence type="ECO:0000256" key="8">
    <source>
        <dbReference type="RuleBase" id="RU363121"/>
    </source>
</evidence>
<comment type="caution">
    <text evidence="9">The sequence shown here is derived from an EMBL/GenBank/DDBJ whole genome shotgun (WGS) entry which is preliminary data.</text>
</comment>
<reference evidence="9 10" key="1">
    <citation type="journal article" date="2017" name="Environ. Microbiol.">
        <title>Decay of the glycolytic pathway and adaptation to intranuclear parasitism within Enterocytozoonidae microsporidia.</title>
        <authorList>
            <person name="Wiredu Boakye D."/>
            <person name="Jaroenlak P."/>
            <person name="Prachumwat A."/>
            <person name="Williams T.A."/>
            <person name="Bateman K.S."/>
            <person name="Itsathitphaisarn O."/>
            <person name="Sritunyalucksana K."/>
            <person name="Paszkiewicz K.H."/>
            <person name="Moore K.A."/>
            <person name="Stentiford G.D."/>
            <person name="Williams B.A."/>
        </authorList>
    </citation>
    <scope>NUCLEOTIDE SEQUENCE [LARGE SCALE GENOMIC DNA]</scope>
    <source>
        <strain evidence="10">canceri</strain>
    </source>
</reference>
<evidence type="ECO:0000256" key="3">
    <source>
        <dbReference type="ARBA" id="ARBA00022692"/>
    </source>
</evidence>
<keyword evidence="7 8" id="KW-0472">Membrane</keyword>
<keyword evidence="5 8" id="KW-0067">ATP-binding</keyword>
<evidence type="ECO:0000313" key="10">
    <source>
        <dbReference type="Proteomes" id="UP000192501"/>
    </source>
</evidence>
<dbReference type="Proteomes" id="UP000192501">
    <property type="component" value="Unassembled WGS sequence"/>
</dbReference>
<dbReference type="GO" id="GO:0005471">
    <property type="term" value="F:ATP:ADP antiporter activity"/>
    <property type="evidence" value="ECO:0007669"/>
    <property type="project" value="InterPro"/>
</dbReference>
<evidence type="ECO:0000256" key="4">
    <source>
        <dbReference type="ARBA" id="ARBA00022741"/>
    </source>
</evidence>
<dbReference type="GO" id="GO:0005524">
    <property type="term" value="F:ATP binding"/>
    <property type="evidence" value="ECO:0007669"/>
    <property type="project" value="UniProtKB-KW"/>
</dbReference>